<evidence type="ECO:0000256" key="2">
    <source>
        <dbReference type="ARBA" id="ARBA00022692"/>
    </source>
</evidence>
<proteinExistence type="inferred from homology"/>
<keyword evidence="4 7" id="KW-0472">Membrane</keyword>
<evidence type="ECO:0000256" key="1">
    <source>
        <dbReference type="ARBA" id="ARBA00022475"/>
    </source>
</evidence>
<dbReference type="GO" id="GO:0030598">
    <property type="term" value="F:rRNA N-glycosylase activity"/>
    <property type="evidence" value="ECO:0007669"/>
    <property type="project" value="InterPro"/>
</dbReference>
<comment type="catalytic activity">
    <reaction evidence="7">
        <text>a peptidoglycan chain = a peptidoglycan chain with N-acetyl-1,6-anhydromuramyl-[peptide] at the reducing end + a peptidoglycan chain with N-acetylglucosamine at the non-reducing end.</text>
        <dbReference type="EC" id="4.2.2.29"/>
    </reaction>
</comment>
<keyword evidence="1 7" id="KW-1003">Cell membrane</keyword>
<dbReference type="NCBIfam" id="TIGR00247">
    <property type="entry name" value="endolytic transglycosylase MltG"/>
    <property type="match status" value="1"/>
</dbReference>
<feature type="transmembrane region" description="Helical" evidence="7">
    <location>
        <begin position="6"/>
        <end position="22"/>
    </location>
</feature>
<keyword evidence="6 7" id="KW-0961">Cell wall biogenesis/degradation</keyword>
<feature type="site" description="Important for catalytic activity" evidence="7">
    <location>
        <position position="199"/>
    </location>
</feature>
<keyword evidence="2 7" id="KW-0812">Transmembrane</keyword>
<comment type="subcellular location">
    <subcellularLocation>
        <location evidence="7">Cell membrane</location>
        <topology evidence="7">Single-pass membrane protein</topology>
    </subcellularLocation>
</comment>
<evidence type="ECO:0000256" key="3">
    <source>
        <dbReference type="ARBA" id="ARBA00022989"/>
    </source>
</evidence>
<dbReference type="CDD" id="cd08010">
    <property type="entry name" value="MltG_like"/>
    <property type="match status" value="1"/>
</dbReference>
<evidence type="ECO:0000313" key="9">
    <source>
        <dbReference type="Proteomes" id="UP000229370"/>
    </source>
</evidence>
<comment type="caution">
    <text evidence="8">The sequence shown here is derived from an EMBL/GenBank/DDBJ whole genome shotgun (WGS) entry which is preliminary data.</text>
</comment>
<dbReference type="HAMAP" id="MF_02065">
    <property type="entry name" value="MltG"/>
    <property type="match status" value="1"/>
</dbReference>
<dbReference type="GO" id="GO:0071555">
    <property type="term" value="P:cell wall organization"/>
    <property type="evidence" value="ECO:0007669"/>
    <property type="project" value="UniProtKB-KW"/>
</dbReference>
<dbReference type="GO" id="GO:0009252">
    <property type="term" value="P:peptidoglycan biosynthetic process"/>
    <property type="evidence" value="ECO:0007669"/>
    <property type="project" value="UniProtKB-UniRule"/>
</dbReference>
<dbReference type="Pfam" id="PF02618">
    <property type="entry name" value="YceG"/>
    <property type="match status" value="1"/>
</dbReference>
<dbReference type="PANTHER" id="PTHR30518">
    <property type="entry name" value="ENDOLYTIC MUREIN TRANSGLYCOSYLASE"/>
    <property type="match status" value="1"/>
</dbReference>
<gene>
    <name evidence="7" type="primary">mltG</name>
    <name evidence="8" type="ORF">CO007_03685</name>
</gene>
<comment type="similarity">
    <text evidence="7">Belongs to the transglycosylase MltG family.</text>
</comment>
<evidence type="ECO:0000256" key="5">
    <source>
        <dbReference type="ARBA" id="ARBA00023239"/>
    </source>
</evidence>
<dbReference type="InterPro" id="IPR003770">
    <property type="entry name" value="MLTG-like"/>
</dbReference>
<dbReference type="EMBL" id="PFQK01000058">
    <property type="protein sequence ID" value="PJC81640.1"/>
    <property type="molecule type" value="Genomic_DNA"/>
</dbReference>
<accession>A0A2M8GM62</accession>
<dbReference type="AlphaFoldDB" id="A0A2M8GM62"/>
<evidence type="ECO:0000256" key="4">
    <source>
        <dbReference type="ARBA" id="ARBA00023136"/>
    </source>
</evidence>
<dbReference type="Proteomes" id="UP000229370">
    <property type="component" value="Unassembled WGS sequence"/>
</dbReference>
<organism evidence="8 9">
    <name type="scientific">Candidatus Roizmanbacteria bacterium CG_4_8_14_3_um_filter_36_10</name>
    <dbReference type="NCBI Taxonomy" id="1974834"/>
    <lineage>
        <taxon>Bacteria</taxon>
        <taxon>Candidatus Roizmaniibacteriota</taxon>
    </lineage>
</organism>
<evidence type="ECO:0000256" key="7">
    <source>
        <dbReference type="HAMAP-Rule" id="MF_02065"/>
    </source>
</evidence>
<keyword evidence="3 7" id="KW-1133">Transmembrane helix</keyword>
<dbReference type="GO" id="GO:0008932">
    <property type="term" value="F:lytic endotransglycosylase activity"/>
    <property type="evidence" value="ECO:0007669"/>
    <property type="project" value="UniProtKB-UniRule"/>
</dbReference>
<reference evidence="9" key="1">
    <citation type="submission" date="2017-09" db="EMBL/GenBank/DDBJ databases">
        <title>Depth-based differentiation of microbial function through sediment-hosted aquifers and enrichment of novel symbionts in the deep terrestrial subsurface.</title>
        <authorList>
            <person name="Probst A.J."/>
            <person name="Ladd B."/>
            <person name="Jarett J.K."/>
            <person name="Geller-Mcgrath D.E."/>
            <person name="Sieber C.M.K."/>
            <person name="Emerson J.B."/>
            <person name="Anantharaman K."/>
            <person name="Thomas B.C."/>
            <person name="Malmstrom R."/>
            <person name="Stieglmeier M."/>
            <person name="Klingl A."/>
            <person name="Woyke T."/>
            <person name="Ryan C.M."/>
            <person name="Banfield J.F."/>
        </authorList>
    </citation>
    <scope>NUCLEOTIDE SEQUENCE [LARGE SCALE GENOMIC DNA]</scope>
</reference>
<dbReference type="GO" id="GO:0017148">
    <property type="term" value="P:negative regulation of translation"/>
    <property type="evidence" value="ECO:0007669"/>
    <property type="project" value="InterPro"/>
</dbReference>
<name>A0A2M8GM62_9BACT</name>
<dbReference type="EC" id="4.2.2.29" evidence="7"/>
<dbReference type="GO" id="GO:0005886">
    <property type="term" value="C:plasma membrane"/>
    <property type="evidence" value="ECO:0007669"/>
    <property type="project" value="UniProtKB-SubCell"/>
</dbReference>
<evidence type="ECO:0000313" key="8">
    <source>
        <dbReference type="EMBL" id="PJC81640.1"/>
    </source>
</evidence>
<sequence>MKKNSVAIITVLIIAICFYLFYKEGTLSVNKNDKSTKIFVIGRGESLNQVANNLSKNDLIRNKLVFYLVVKRLGIEKKIQAGDFRLSPSMDAYQIAKTLTHGTLDVWMTIIEGLRKEEIAQVVSKDLDIPEIEFLKEVKEGYLFPDTYLIPSQATTGGVIEIFVNNLYRRFNERLRKKAEEKGLTEKEVLILASLVEKEARHDEDRQKVASIILKRLKNDIKLQIDATVQYALGYQSEEKTWWKKNLTQEDLDIDSPYNTYKNEGLPPGPIANPGLASIEAVINADANTSYLYYISDKNGNMHYARTLEEHQANIDKYLQ</sequence>
<dbReference type="Gene3D" id="3.30.1490.480">
    <property type="entry name" value="Endolytic murein transglycosylase"/>
    <property type="match status" value="1"/>
</dbReference>
<dbReference type="PANTHER" id="PTHR30518:SF2">
    <property type="entry name" value="ENDOLYTIC MUREIN TRANSGLYCOSYLASE"/>
    <property type="match status" value="1"/>
</dbReference>
<comment type="function">
    <text evidence="7">Functions as a peptidoglycan terminase that cleaves nascent peptidoglycan strands endolytically to terminate their elongation.</text>
</comment>
<keyword evidence="5 7" id="KW-0456">Lyase</keyword>
<evidence type="ECO:0000256" key="6">
    <source>
        <dbReference type="ARBA" id="ARBA00023316"/>
    </source>
</evidence>
<dbReference type="Gene3D" id="3.30.160.60">
    <property type="entry name" value="Classic Zinc Finger"/>
    <property type="match status" value="1"/>
</dbReference>
<protein>
    <recommendedName>
        <fullName evidence="7">Endolytic murein transglycosylase</fullName>
        <ecNumber evidence="7">4.2.2.29</ecNumber>
    </recommendedName>
    <alternativeName>
        <fullName evidence="7">Peptidoglycan lytic transglycosylase</fullName>
    </alternativeName>
    <alternativeName>
        <fullName evidence="7">Peptidoglycan polymerization terminase</fullName>
    </alternativeName>
</protein>